<dbReference type="SUPFAM" id="SSF56672">
    <property type="entry name" value="DNA/RNA polymerases"/>
    <property type="match status" value="1"/>
</dbReference>
<keyword evidence="3" id="KW-0548">Nucleotidyltransferase</keyword>
<dbReference type="Gene3D" id="3.40.50.300">
    <property type="entry name" value="P-loop containing nucleotide triphosphate hydrolases"/>
    <property type="match status" value="1"/>
</dbReference>
<dbReference type="Pfam" id="PF13087">
    <property type="entry name" value="AAA_12"/>
    <property type="match status" value="1"/>
</dbReference>
<evidence type="ECO:0000313" key="9">
    <source>
        <dbReference type="EMBL" id="KHJ97607.1"/>
    </source>
</evidence>
<dbReference type="EMBL" id="KN549428">
    <property type="protein sequence ID" value="KHJ97607.1"/>
    <property type="molecule type" value="Genomic_DNA"/>
</dbReference>
<dbReference type="InterPro" id="IPR043128">
    <property type="entry name" value="Rev_trsase/Diguanyl_cyclase"/>
</dbReference>
<dbReference type="GO" id="GO:0015074">
    <property type="term" value="P:DNA integration"/>
    <property type="evidence" value="ECO:0007669"/>
    <property type="project" value="InterPro"/>
</dbReference>
<dbReference type="InterPro" id="IPR047187">
    <property type="entry name" value="SF1_C_Upf1"/>
</dbReference>
<keyword evidence="2" id="KW-0808">Transferase</keyword>
<dbReference type="InterPro" id="IPR041577">
    <property type="entry name" value="RT_RNaseH_2"/>
</dbReference>
<dbReference type="InterPro" id="IPR001584">
    <property type="entry name" value="Integrase_cat-core"/>
</dbReference>
<evidence type="ECO:0000256" key="5">
    <source>
        <dbReference type="ARBA" id="ARBA00022759"/>
    </source>
</evidence>
<dbReference type="GO" id="GO:0042575">
    <property type="term" value="C:DNA polymerase complex"/>
    <property type="evidence" value="ECO:0007669"/>
    <property type="project" value="UniProtKB-ARBA"/>
</dbReference>
<keyword evidence="7" id="KW-0472">Membrane</keyword>
<dbReference type="InterPro" id="IPR043502">
    <property type="entry name" value="DNA/RNA_pol_sf"/>
</dbReference>
<evidence type="ECO:0000313" key="10">
    <source>
        <dbReference type="Proteomes" id="UP000053660"/>
    </source>
</evidence>
<evidence type="ECO:0000256" key="2">
    <source>
        <dbReference type="ARBA" id="ARBA00022679"/>
    </source>
</evidence>
<evidence type="ECO:0000256" key="7">
    <source>
        <dbReference type="SAM" id="Phobius"/>
    </source>
</evidence>
<protein>
    <recommendedName>
        <fullName evidence="1">RNA-directed DNA polymerase</fullName>
        <ecNumber evidence="1">2.7.7.49</ecNumber>
    </recommendedName>
</protein>
<dbReference type="PANTHER" id="PTHR37984">
    <property type="entry name" value="PROTEIN CBG26694"/>
    <property type="match status" value="1"/>
</dbReference>
<evidence type="ECO:0000259" key="8">
    <source>
        <dbReference type="PROSITE" id="PS50994"/>
    </source>
</evidence>
<reference evidence="9 10" key="1">
    <citation type="submission" date="2014-03" db="EMBL/GenBank/DDBJ databases">
        <title>Draft genome of the hookworm Oesophagostomum dentatum.</title>
        <authorList>
            <person name="Mitreva M."/>
        </authorList>
    </citation>
    <scope>NUCLEOTIDE SEQUENCE [LARGE SCALE GENOMIC DNA]</scope>
    <source>
        <strain evidence="9 10">OD-Hann</strain>
    </source>
</reference>
<evidence type="ECO:0000256" key="4">
    <source>
        <dbReference type="ARBA" id="ARBA00022722"/>
    </source>
</evidence>
<dbReference type="InterPro" id="IPR041679">
    <property type="entry name" value="DNA2/NAM7-like_C"/>
</dbReference>
<keyword evidence="6" id="KW-0511">Multifunctional enzyme</keyword>
<dbReference type="PANTHER" id="PTHR37984:SF5">
    <property type="entry name" value="PROTEIN NYNRIN-LIKE"/>
    <property type="match status" value="1"/>
</dbReference>
<keyword evidence="7" id="KW-0812">Transmembrane</keyword>
<dbReference type="Proteomes" id="UP000053660">
    <property type="component" value="Unassembled WGS sequence"/>
</dbReference>
<keyword evidence="10" id="KW-1185">Reference proteome</keyword>
<dbReference type="InterPro" id="IPR050951">
    <property type="entry name" value="Retrovirus_Pol_polyprotein"/>
</dbReference>
<dbReference type="SUPFAM" id="SSF52540">
    <property type="entry name" value="P-loop containing nucleoside triphosphate hydrolases"/>
    <property type="match status" value="1"/>
</dbReference>
<name>A0A0B1TP67_OESDE</name>
<dbReference type="FunFam" id="3.30.70.270:FF:000020">
    <property type="entry name" value="Transposon Tf2-6 polyprotein-like Protein"/>
    <property type="match status" value="1"/>
</dbReference>
<dbReference type="Pfam" id="PF17919">
    <property type="entry name" value="RT_RNaseH_2"/>
    <property type="match status" value="1"/>
</dbReference>
<dbReference type="SUPFAM" id="SSF53098">
    <property type="entry name" value="Ribonuclease H-like"/>
    <property type="match status" value="1"/>
</dbReference>
<dbReference type="InterPro" id="IPR021109">
    <property type="entry name" value="Peptidase_aspartic_dom_sf"/>
</dbReference>
<dbReference type="Gene3D" id="2.40.70.10">
    <property type="entry name" value="Acid Proteases"/>
    <property type="match status" value="1"/>
</dbReference>
<dbReference type="CDD" id="cd00303">
    <property type="entry name" value="retropepsin_like"/>
    <property type="match status" value="1"/>
</dbReference>
<keyword evidence="5" id="KW-0255">Endonuclease</keyword>
<organism evidence="9 10">
    <name type="scientific">Oesophagostomum dentatum</name>
    <name type="common">Nodular worm</name>
    <dbReference type="NCBI Taxonomy" id="61180"/>
    <lineage>
        <taxon>Eukaryota</taxon>
        <taxon>Metazoa</taxon>
        <taxon>Ecdysozoa</taxon>
        <taxon>Nematoda</taxon>
        <taxon>Chromadorea</taxon>
        <taxon>Rhabditida</taxon>
        <taxon>Rhabditina</taxon>
        <taxon>Rhabditomorpha</taxon>
        <taxon>Strongyloidea</taxon>
        <taxon>Strongylidae</taxon>
        <taxon>Oesophagostomum</taxon>
    </lineage>
</organism>
<dbReference type="InterPro" id="IPR012337">
    <property type="entry name" value="RNaseH-like_sf"/>
</dbReference>
<proteinExistence type="predicted"/>
<evidence type="ECO:0000256" key="3">
    <source>
        <dbReference type="ARBA" id="ARBA00022695"/>
    </source>
</evidence>
<dbReference type="Gene3D" id="3.30.70.270">
    <property type="match status" value="2"/>
</dbReference>
<sequence length="705" mass="78825">MARSTARSRKIPRQDLIVSIVEDEAILLDNAPRLGPVFRVDRSLIAFYLTIYYPGLLSTLYAFPSYHLQRELPRSLHLSRPTSAPIEEPSSHSVGDNAIQLAQVQIHTNEIWPPRVVLSPTNVLTIRGAGKIFITQIPIRVEGISMLALVDTGAVITITDRSVATLLGVFTIKRNDVPRAVGMAGVPVTLLGRAKIFFEIGGITFQHLVYFTDAACIPVGVDSHSIILGNDVLARLPSWNIDYQSRTFSIGQQSIQILTPSPPRNPFISVRAAKTIVLRPAHIDDIVVFNSDFPSHLDSLRKVFERFRSFNVKASGKKLTEIARSHITFLGHEISGTSYSPAARNVKAIAELPTPTSTKTVKAFVGMANFFRKFIQNVSLIAAPLYELMKDKAKFVWGTRRNEAFLHLKAYLSSKPCLAFPQDKEFYLHTDGSQVAVGAALFRHRSDDDKELVAVGYFNLSGPFHATENGSKYILALIDHFFEYVIAAPLPDCTSVTVAHATLTECILKYGVMSELVTDNASYFKAVLMTELGRLLRIGRYFCTPHHHEGSGACERVFATFQPMLRTYINENQLDCVQLATYLLGKGIILEQICVISFYKEQFRRVSEQILALGIKLSTVDRIQGREKDVVILLTTKTDFDPESAEFLDNQKRMNVALTRSRHDQFVLGHAQSLRQVHFWRGVLEWTEEHHAVIPASSLSSFCQP</sequence>
<dbReference type="GO" id="GO:0003964">
    <property type="term" value="F:RNA-directed DNA polymerase activity"/>
    <property type="evidence" value="ECO:0007669"/>
    <property type="project" value="UniProtKB-EC"/>
</dbReference>
<dbReference type="InterPro" id="IPR027417">
    <property type="entry name" value="P-loop_NTPase"/>
</dbReference>
<dbReference type="AlphaFoldDB" id="A0A0B1TP67"/>
<keyword evidence="4" id="KW-0540">Nuclease</keyword>
<keyword evidence="7" id="KW-1133">Transmembrane helix</keyword>
<evidence type="ECO:0000256" key="1">
    <source>
        <dbReference type="ARBA" id="ARBA00012493"/>
    </source>
</evidence>
<gene>
    <name evidence="9" type="ORF">OESDEN_02415</name>
</gene>
<dbReference type="CDD" id="cd18808">
    <property type="entry name" value="SF1_C_Upf1"/>
    <property type="match status" value="1"/>
</dbReference>
<accession>A0A0B1TP67</accession>
<feature type="domain" description="Integrase catalytic" evidence="8">
    <location>
        <begin position="447"/>
        <end position="568"/>
    </location>
</feature>
<dbReference type="OrthoDB" id="5860913at2759"/>
<dbReference type="PROSITE" id="PS50994">
    <property type="entry name" value="INTEGRASE"/>
    <property type="match status" value="1"/>
</dbReference>
<feature type="transmembrane region" description="Helical" evidence="7">
    <location>
        <begin position="43"/>
        <end position="63"/>
    </location>
</feature>
<keyword evidence="5" id="KW-0378">Hydrolase</keyword>
<dbReference type="SUPFAM" id="SSF50630">
    <property type="entry name" value="Acid proteases"/>
    <property type="match status" value="1"/>
</dbReference>
<evidence type="ECO:0000256" key="6">
    <source>
        <dbReference type="ARBA" id="ARBA00023268"/>
    </source>
</evidence>
<dbReference type="EC" id="2.7.7.49" evidence="1"/>